<dbReference type="Proteomes" id="UP000784294">
    <property type="component" value="Unassembled WGS sequence"/>
</dbReference>
<sequence>MQPKTTGTCDQLAAHLSPIVTPSAIRLLSGLTTSSGDLSPSTAIFNVSGLQSNVALMTTNSICSTIDEATSTTTISSGRTLGLSLEASNSNTITPVASRSQNSVVRSLVGTPISKGLLLPIPSIATATTAPLTSPLCSYTSSPTSTASTLLASISSPFASELLTSLSLANQLASSATSYPYSSCLSCSTSTTTTTPSSSFSTSFASLIPFPIRGDGDSLGTASGSLFSSDLLSAAATVAAAAATAGQTYPKLDLLSPTSRQMEAEARAIAGSMPIKVVAPEADPNQANMVIAARSGCEMLGKSYGHYRLS</sequence>
<accession>A0A448WDJ5</accession>
<evidence type="ECO:0000313" key="1">
    <source>
        <dbReference type="EMBL" id="VEL09181.1"/>
    </source>
</evidence>
<protein>
    <submittedName>
        <fullName evidence="1">Uncharacterized protein</fullName>
    </submittedName>
</protein>
<dbReference type="EMBL" id="CAAALY010005686">
    <property type="protein sequence ID" value="VEL09181.1"/>
    <property type="molecule type" value="Genomic_DNA"/>
</dbReference>
<proteinExistence type="predicted"/>
<name>A0A448WDJ5_9PLAT</name>
<dbReference type="AlphaFoldDB" id="A0A448WDJ5"/>
<keyword evidence="2" id="KW-1185">Reference proteome</keyword>
<reference evidence="1" key="1">
    <citation type="submission" date="2018-11" db="EMBL/GenBank/DDBJ databases">
        <authorList>
            <consortium name="Pathogen Informatics"/>
        </authorList>
    </citation>
    <scope>NUCLEOTIDE SEQUENCE</scope>
</reference>
<comment type="caution">
    <text evidence="1">The sequence shown here is derived from an EMBL/GenBank/DDBJ whole genome shotgun (WGS) entry which is preliminary data.</text>
</comment>
<evidence type="ECO:0000313" key="2">
    <source>
        <dbReference type="Proteomes" id="UP000784294"/>
    </source>
</evidence>
<gene>
    <name evidence="1" type="ORF">PXEA_LOCUS2621</name>
</gene>
<organism evidence="1 2">
    <name type="scientific">Protopolystoma xenopodis</name>
    <dbReference type="NCBI Taxonomy" id="117903"/>
    <lineage>
        <taxon>Eukaryota</taxon>
        <taxon>Metazoa</taxon>
        <taxon>Spiralia</taxon>
        <taxon>Lophotrochozoa</taxon>
        <taxon>Platyhelminthes</taxon>
        <taxon>Monogenea</taxon>
        <taxon>Polyopisthocotylea</taxon>
        <taxon>Polystomatidea</taxon>
        <taxon>Polystomatidae</taxon>
        <taxon>Protopolystoma</taxon>
    </lineage>
</organism>